<evidence type="ECO:0000256" key="1">
    <source>
        <dbReference type="ARBA" id="ARBA00004162"/>
    </source>
</evidence>
<comment type="subcellular location">
    <subcellularLocation>
        <location evidence="1">Cell membrane</location>
        <topology evidence="1">Single-pass membrane protein</topology>
    </subcellularLocation>
</comment>
<dbReference type="GO" id="GO:0005576">
    <property type="term" value="C:extracellular region"/>
    <property type="evidence" value="ECO:0007669"/>
    <property type="project" value="TreeGrafter"/>
</dbReference>
<keyword evidence="5" id="KW-0547">Nucleotide-binding</keyword>
<gene>
    <name evidence="12" type="primary">eccB</name>
    <name evidence="12" type="ORF">E4099_03305</name>
</gene>
<keyword evidence="7" id="KW-0067">ATP-binding</keyword>
<dbReference type="GO" id="GO:0005886">
    <property type="term" value="C:plasma membrane"/>
    <property type="evidence" value="ECO:0007669"/>
    <property type="project" value="UniProtKB-SubCell"/>
</dbReference>
<dbReference type="Pfam" id="PF05108">
    <property type="entry name" value="T7SS_ESX1_EccB"/>
    <property type="match status" value="1"/>
</dbReference>
<proteinExistence type="inferred from homology"/>
<feature type="compositionally biased region" description="Basic and acidic residues" evidence="10">
    <location>
        <begin position="454"/>
        <end position="468"/>
    </location>
</feature>
<dbReference type="GO" id="GO:0016787">
    <property type="term" value="F:hydrolase activity"/>
    <property type="evidence" value="ECO:0007669"/>
    <property type="project" value="UniProtKB-KW"/>
</dbReference>
<comment type="caution">
    <text evidence="12">The sequence shown here is derived from an EMBL/GenBank/DDBJ whole genome shotgun (WGS) entry which is preliminary data.</text>
</comment>
<organism evidence="12 13">
    <name type="scientific">Streptomyces palmae</name>
    <dbReference type="NCBI Taxonomy" id="1701085"/>
    <lineage>
        <taxon>Bacteria</taxon>
        <taxon>Bacillati</taxon>
        <taxon>Actinomycetota</taxon>
        <taxon>Actinomycetes</taxon>
        <taxon>Kitasatosporales</taxon>
        <taxon>Streptomycetaceae</taxon>
        <taxon>Streptomyces</taxon>
    </lineage>
</organism>
<dbReference type="NCBIfam" id="TIGR03919">
    <property type="entry name" value="T7SS_EccB"/>
    <property type="match status" value="1"/>
</dbReference>
<evidence type="ECO:0000256" key="10">
    <source>
        <dbReference type="SAM" id="MobiDB-lite"/>
    </source>
</evidence>
<protein>
    <submittedName>
        <fullName evidence="12">Type VII secretion protein EccB</fullName>
    </submittedName>
</protein>
<dbReference type="GO" id="GO:0005524">
    <property type="term" value="F:ATP binding"/>
    <property type="evidence" value="ECO:0007669"/>
    <property type="project" value="UniProtKB-KW"/>
</dbReference>
<evidence type="ECO:0000256" key="5">
    <source>
        <dbReference type="ARBA" id="ARBA00022741"/>
    </source>
</evidence>
<feature type="region of interest" description="Disordered" evidence="10">
    <location>
        <begin position="448"/>
        <end position="485"/>
    </location>
</feature>
<evidence type="ECO:0000313" key="12">
    <source>
        <dbReference type="EMBL" id="TGB17592.1"/>
    </source>
</evidence>
<evidence type="ECO:0000256" key="2">
    <source>
        <dbReference type="ARBA" id="ARBA00008149"/>
    </source>
</evidence>
<reference evidence="12 13" key="1">
    <citation type="submission" date="2019-03" db="EMBL/GenBank/DDBJ databases">
        <authorList>
            <person name="Gonzalez-Pimentel J.L."/>
        </authorList>
    </citation>
    <scope>NUCLEOTIDE SEQUENCE [LARGE SCALE GENOMIC DNA]</scope>
    <source>
        <strain evidence="12 13">JCM 31289</strain>
    </source>
</reference>
<evidence type="ECO:0000256" key="7">
    <source>
        <dbReference type="ARBA" id="ARBA00022840"/>
    </source>
</evidence>
<dbReference type="InterPro" id="IPR042485">
    <property type="entry name" value="T7SS_EccB_R3"/>
</dbReference>
<name>A0A4Z0HFW8_9ACTN</name>
<dbReference type="AlphaFoldDB" id="A0A4Z0HFW8"/>
<sequence length="516" mass="55185">MASRRDELNAYTFAKRRTVTAFLQPSATNTEEGPPRPIRAVLPGLIVGALVLAGFGAWGMIDPTAPKGWDEPGAHVIVGSASTTRYVVLVTDGKKQLHPVLNLASAKLLLEPSKSSVVTVKESAIDNGDIPRGPTVGIPYAPDRMPSAEEAGKKKKWAVCEQPGGNNKTTQKAVFLFADREVGKVQGKERLRGSQVLYVQGKHDDRYLVDPYGSRYRIGGTGRNKPDGAEYNLLLRTLFADGAKPQSVTDDWLNTLREGTDVQFPQVPGTIGADAGLPALGKANKVGMVLVAAAGTSTQHYVVLPHKVARVSDFVAELLLSSPQLADLGQNNRPERVHNADFTPDSKDFYGDRNWPTQAPRQANSVETTQDSAAKDTVCSILDGVSGDGTPKLGTWAGRDYPATIVDGATSAYVTPGSGLLYRQITGSSTKTGLVFLVTDTGLRYQVQANNDSSTDKSKIGGDEDKKQQGGQEANKAQKRLGYDGVPLAPIPANWSQFLPIGPRLDTNSARQPQGS</sequence>
<dbReference type="EMBL" id="SRID01000015">
    <property type="protein sequence ID" value="TGB17592.1"/>
    <property type="molecule type" value="Genomic_DNA"/>
</dbReference>
<evidence type="ECO:0000256" key="6">
    <source>
        <dbReference type="ARBA" id="ARBA00022801"/>
    </source>
</evidence>
<evidence type="ECO:0000256" key="8">
    <source>
        <dbReference type="ARBA" id="ARBA00022989"/>
    </source>
</evidence>
<comment type="similarity">
    <text evidence="2">Belongs to the EccB family.</text>
</comment>
<dbReference type="InterPro" id="IPR007795">
    <property type="entry name" value="T7SS_EccB"/>
</dbReference>
<evidence type="ECO:0000256" key="9">
    <source>
        <dbReference type="ARBA" id="ARBA00023136"/>
    </source>
</evidence>
<dbReference type="Gene3D" id="3.30.2390.20">
    <property type="entry name" value="Type VII secretion system EccB, repeat 1 domain"/>
    <property type="match status" value="1"/>
</dbReference>
<keyword evidence="4 11" id="KW-0812">Transmembrane</keyword>
<evidence type="ECO:0000256" key="3">
    <source>
        <dbReference type="ARBA" id="ARBA00022475"/>
    </source>
</evidence>
<dbReference type="PANTHER" id="PTHR40765">
    <property type="entry name" value="ESX-2 SECRETION SYSTEM ATPASE ECCB2"/>
    <property type="match status" value="1"/>
</dbReference>
<evidence type="ECO:0000256" key="4">
    <source>
        <dbReference type="ARBA" id="ARBA00022692"/>
    </source>
</evidence>
<feature type="compositionally biased region" description="Basic and acidic residues" evidence="10">
    <location>
        <begin position="333"/>
        <end position="351"/>
    </location>
</feature>
<dbReference type="OrthoDB" id="3847604at2"/>
<keyword evidence="6" id="KW-0378">Hydrolase</keyword>
<dbReference type="Gene3D" id="2.40.50.910">
    <property type="entry name" value="Type VII secretion system EccB, repeat 3 domain"/>
    <property type="match status" value="1"/>
</dbReference>
<accession>A0A4Z0HFW8</accession>
<feature type="compositionally biased region" description="Polar residues" evidence="10">
    <location>
        <begin position="506"/>
        <end position="516"/>
    </location>
</feature>
<keyword evidence="9 11" id="KW-0472">Membrane</keyword>
<feature type="compositionally biased region" description="Polar residues" evidence="10">
    <location>
        <begin position="355"/>
        <end position="371"/>
    </location>
</feature>
<keyword evidence="13" id="KW-1185">Reference proteome</keyword>
<feature type="region of interest" description="Disordered" evidence="10">
    <location>
        <begin position="497"/>
        <end position="516"/>
    </location>
</feature>
<evidence type="ECO:0000256" key="11">
    <source>
        <dbReference type="SAM" id="Phobius"/>
    </source>
</evidence>
<feature type="transmembrane region" description="Helical" evidence="11">
    <location>
        <begin position="40"/>
        <end position="61"/>
    </location>
</feature>
<dbReference type="InterPro" id="IPR044857">
    <property type="entry name" value="T7SS_EccB_R1"/>
</dbReference>
<dbReference type="Proteomes" id="UP000297948">
    <property type="component" value="Unassembled WGS sequence"/>
</dbReference>
<evidence type="ECO:0000313" key="13">
    <source>
        <dbReference type="Proteomes" id="UP000297948"/>
    </source>
</evidence>
<keyword evidence="3" id="KW-1003">Cell membrane</keyword>
<dbReference type="PANTHER" id="PTHR40765:SF2">
    <property type="entry name" value="ESX-2 SECRETION SYSTEM ATPASE ECCB2"/>
    <property type="match status" value="1"/>
</dbReference>
<dbReference type="RefSeq" id="WP_135337381.1">
    <property type="nucleotide sequence ID" value="NZ_JBHLTX010000021.1"/>
</dbReference>
<keyword evidence="8 11" id="KW-1133">Transmembrane helix</keyword>
<feature type="region of interest" description="Disordered" evidence="10">
    <location>
        <begin position="330"/>
        <end position="371"/>
    </location>
</feature>